<dbReference type="CDD" id="cd02801">
    <property type="entry name" value="DUS_like_FMN"/>
    <property type="match status" value="1"/>
</dbReference>
<dbReference type="GO" id="GO:0050660">
    <property type="term" value="F:flavin adenine dinucleotide binding"/>
    <property type="evidence" value="ECO:0007669"/>
    <property type="project" value="InterPro"/>
</dbReference>
<evidence type="ECO:0000256" key="12">
    <source>
        <dbReference type="PIRNR" id="PIRNR006621"/>
    </source>
</evidence>
<comment type="catalytic activity">
    <reaction evidence="10">
        <text>a 5,6-dihydrouridine in tRNA + NADP(+) = a uridine in tRNA + NADPH + H(+)</text>
        <dbReference type="Rhea" id="RHEA:23624"/>
        <dbReference type="Rhea" id="RHEA-COMP:13339"/>
        <dbReference type="Rhea" id="RHEA-COMP:13887"/>
        <dbReference type="ChEBI" id="CHEBI:15378"/>
        <dbReference type="ChEBI" id="CHEBI:57783"/>
        <dbReference type="ChEBI" id="CHEBI:58349"/>
        <dbReference type="ChEBI" id="CHEBI:65315"/>
        <dbReference type="ChEBI" id="CHEBI:74443"/>
    </reaction>
</comment>
<evidence type="ECO:0000256" key="6">
    <source>
        <dbReference type="ARBA" id="ARBA00022694"/>
    </source>
</evidence>
<feature type="domain" description="DUS-like FMN-binding" evidence="15">
    <location>
        <begin position="165"/>
        <end position="335"/>
    </location>
</feature>
<evidence type="ECO:0000256" key="11">
    <source>
        <dbReference type="ARBA" id="ARBA00048802"/>
    </source>
</evidence>
<dbReference type="GO" id="GO:0000049">
    <property type="term" value="F:tRNA binding"/>
    <property type="evidence" value="ECO:0007669"/>
    <property type="project" value="UniProtKB-KW"/>
</dbReference>
<dbReference type="Gene3D" id="1.10.1200.80">
    <property type="entry name" value="Putative flavin oxidoreducatase, domain 2"/>
    <property type="match status" value="1"/>
</dbReference>
<evidence type="ECO:0000256" key="1">
    <source>
        <dbReference type="ARBA" id="ARBA00001917"/>
    </source>
</evidence>
<dbReference type="AlphaFoldDB" id="A0A2M6IVN4"/>
<keyword evidence="3" id="KW-0820">tRNA-binding</keyword>
<sequence length="344" mass="38546">MAGWCNKKVIGLSPMDGVTDASFRAIIDKYGSPDVLFTEFLSVEAIVNGSINSLLPFVREKSETPTIAQVYGLDLPSYILATLLVLELGFDGIDINMGCPAKSIAYHGAGAGLIQNPSHAKQIIKTVQTTFLDWKNGLRLKSGQLKPAKFEWIKQNRIKRSKIDNFPVSIKTRIGYDTSTVQSWISHLLECEPYAITIHGRTLKQMYKDKSDWNEIHKAVVLAKNSNTKIIGNGDIKSAGQANNKIKKYDLDGVLIGRASMGNPWIFKSIVPTPYTRLTVALEHARQFEKLTPSGNFQSLRKHFAWYSKGFDYAASVRNKLMHVNTYSEVKTILDPYFLLLKEK</sequence>
<keyword evidence="5 12" id="KW-0288">FMN</keyword>
<comment type="similarity">
    <text evidence="12">Belongs to the dus family.</text>
</comment>
<name>A0A2M6IVN4_9BACT</name>
<comment type="catalytic activity">
    <reaction evidence="11">
        <text>a 5,6-dihydrouridine in tRNA + NAD(+) = a uridine in tRNA + NADH + H(+)</text>
        <dbReference type="Rhea" id="RHEA:54452"/>
        <dbReference type="Rhea" id="RHEA-COMP:13339"/>
        <dbReference type="Rhea" id="RHEA-COMP:13887"/>
        <dbReference type="ChEBI" id="CHEBI:15378"/>
        <dbReference type="ChEBI" id="CHEBI:57540"/>
        <dbReference type="ChEBI" id="CHEBI:57945"/>
        <dbReference type="ChEBI" id="CHEBI:65315"/>
        <dbReference type="ChEBI" id="CHEBI:74443"/>
    </reaction>
</comment>
<protein>
    <recommendedName>
        <fullName evidence="12">tRNA-dihydrouridine synthase</fullName>
        <ecNumber evidence="12">1.3.1.-</ecNumber>
    </recommendedName>
</protein>
<dbReference type="Proteomes" id="UP000231056">
    <property type="component" value="Unassembled WGS sequence"/>
</dbReference>
<dbReference type="Gene3D" id="3.20.20.70">
    <property type="entry name" value="Aldolase class I"/>
    <property type="match status" value="1"/>
</dbReference>
<dbReference type="PROSITE" id="PS01136">
    <property type="entry name" value="UPF0034"/>
    <property type="match status" value="1"/>
</dbReference>
<dbReference type="SUPFAM" id="SSF51395">
    <property type="entry name" value="FMN-linked oxidoreductases"/>
    <property type="match status" value="1"/>
</dbReference>
<feature type="domain" description="DUS-like FMN-binding" evidence="15">
    <location>
        <begin position="12"/>
        <end position="129"/>
    </location>
</feature>
<evidence type="ECO:0000256" key="5">
    <source>
        <dbReference type="ARBA" id="ARBA00022643"/>
    </source>
</evidence>
<dbReference type="InterPro" id="IPR018517">
    <property type="entry name" value="tRNA_hU_synthase_CS"/>
</dbReference>
<evidence type="ECO:0000313" key="17">
    <source>
        <dbReference type="Proteomes" id="UP000231056"/>
    </source>
</evidence>
<gene>
    <name evidence="16" type="ORF">COV58_00410</name>
</gene>
<evidence type="ECO:0000259" key="15">
    <source>
        <dbReference type="Pfam" id="PF01207"/>
    </source>
</evidence>
<reference evidence="16 17" key="1">
    <citation type="submission" date="2017-09" db="EMBL/GenBank/DDBJ databases">
        <title>Depth-based differentiation of microbial function through sediment-hosted aquifers and enrichment of novel symbionts in the deep terrestrial subsurface.</title>
        <authorList>
            <person name="Probst A.J."/>
            <person name="Ladd B."/>
            <person name="Jarett J.K."/>
            <person name="Geller-Mcgrath D.E."/>
            <person name="Sieber C.M."/>
            <person name="Emerson J.B."/>
            <person name="Anantharaman K."/>
            <person name="Thomas B.C."/>
            <person name="Malmstrom R."/>
            <person name="Stieglmeier M."/>
            <person name="Klingl A."/>
            <person name="Woyke T."/>
            <person name="Ryan C.M."/>
            <person name="Banfield J.F."/>
        </authorList>
    </citation>
    <scope>NUCLEOTIDE SEQUENCE [LARGE SCALE GENOMIC DNA]</scope>
    <source>
        <strain evidence="16">CG11_big_fil_rev_8_21_14_0_20_36_8</strain>
    </source>
</reference>
<feature type="binding site" evidence="14">
    <location>
        <position position="69"/>
    </location>
    <ligand>
        <name>FMN</name>
        <dbReference type="ChEBI" id="CHEBI:58210"/>
    </ligand>
</feature>
<feature type="binding site" evidence="14">
    <location>
        <position position="199"/>
    </location>
    <ligand>
        <name>FMN</name>
        <dbReference type="ChEBI" id="CHEBI:58210"/>
    </ligand>
</feature>
<evidence type="ECO:0000256" key="7">
    <source>
        <dbReference type="ARBA" id="ARBA00022857"/>
    </source>
</evidence>
<keyword evidence="4 12" id="KW-0285">Flavoprotein</keyword>
<evidence type="ECO:0000256" key="9">
    <source>
        <dbReference type="ARBA" id="ARBA00023002"/>
    </source>
</evidence>
<evidence type="ECO:0000256" key="14">
    <source>
        <dbReference type="PIRSR" id="PIRSR006621-2"/>
    </source>
</evidence>
<keyword evidence="6 12" id="KW-0819">tRNA processing</keyword>
<evidence type="ECO:0000256" key="3">
    <source>
        <dbReference type="ARBA" id="ARBA00022555"/>
    </source>
</evidence>
<keyword evidence="9 12" id="KW-0560">Oxidoreductase</keyword>
<feature type="active site" description="Proton donor" evidence="13">
    <location>
        <position position="99"/>
    </location>
</feature>
<comment type="caution">
    <text evidence="16">The sequence shown here is derived from an EMBL/GenBank/DDBJ whole genome shotgun (WGS) entry which is preliminary data.</text>
</comment>
<evidence type="ECO:0000256" key="13">
    <source>
        <dbReference type="PIRSR" id="PIRSR006621-1"/>
    </source>
</evidence>
<keyword evidence="8" id="KW-0694">RNA-binding</keyword>
<dbReference type="PIRSF" id="PIRSF006621">
    <property type="entry name" value="Dus"/>
    <property type="match status" value="1"/>
</dbReference>
<dbReference type="EC" id="1.3.1.-" evidence="12"/>
<evidence type="ECO:0000256" key="8">
    <source>
        <dbReference type="ARBA" id="ARBA00022884"/>
    </source>
</evidence>
<keyword evidence="14" id="KW-0547">Nucleotide-binding</keyword>
<evidence type="ECO:0000256" key="10">
    <source>
        <dbReference type="ARBA" id="ARBA00048205"/>
    </source>
</evidence>
<dbReference type="InterPro" id="IPR013785">
    <property type="entry name" value="Aldolase_TIM"/>
</dbReference>
<feature type="binding site" evidence="14">
    <location>
        <begin position="257"/>
        <end position="258"/>
    </location>
    <ligand>
        <name>FMN</name>
        <dbReference type="ChEBI" id="CHEBI:58210"/>
    </ligand>
</feature>
<dbReference type="GO" id="GO:0017150">
    <property type="term" value="F:tRNA dihydrouridine synthase activity"/>
    <property type="evidence" value="ECO:0007669"/>
    <property type="project" value="InterPro"/>
</dbReference>
<dbReference type="Pfam" id="PF01207">
    <property type="entry name" value="Dus"/>
    <property type="match status" value="2"/>
</dbReference>
<dbReference type="InterPro" id="IPR035587">
    <property type="entry name" value="DUS-like_FMN-bd"/>
</dbReference>
<dbReference type="InterPro" id="IPR024036">
    <property type="entry name" value="tRNA-dHydroUridine_Synthase_C"/>
</dbReference>
<dbReference type="InterPro" id="IPR001269">
    <property type="entry name" value="DUS_fam"/>
</dbReference>
<comment type="cofactor">
    <cofactor evidence="1 12 14">
        <name>FMN</name>
        <dbReference type="ChEBI" id="CHEBI:58210"/>
    </cofactor>
</comment>
<comment type="function">
    <text evidence="2 12">Catalyzes the synthesis of 5,6-dihydrouridine (D), a modified base found in the D-loop of most tRNAs, via the reduction of the C5-C6 double bond in target uridines.</text>
</comment>
<dbReference type="PANTHER" id="PTHR45846">
    <property type="entry name" value="TRNA-DIHYDROURIDINE(47) SYNTHASE [NAD(P)(+)]-LIKE"/>
    <property type="match status" value="1"/>
</dbReference>
<accession>A0A2M6IVN4</accession>
<keyword evidence="7" id="KW-0521">NADP</keyword>
<feature type="binding site" evidence="14">
    <location>
        <position position="171"/>
    </location>
    <ligand>
        <name>FMN</name>
        <dbReference type="ChEBI" id="CHEBI:58210"/>
    </ligand>
</feature>
<organism evidence="16 17">
    <name type="scientific">Candidatus Roizmanbacteria bacterium CG11_big_fil_rev_8_21_14_0_20_36_8</name>
    <dbReference type="NCBI Taxonomy" id="1974856"/>
    <lineage>
        <taxon>Bacteria</taxon>
        <taxon>Candidatus Roizmaniibacteriota</taxon>
    </lineage>
</organism>
<evidence type="ECO:0000256" key="4">
    <source>
        <dbReference type="ARBA" id="ARBA00022630"/>
    </source>
</evidence>
<dbReference type="PANTHER" id="PTHR45846:SF1">
    <property type="entry name" value="TRNA-DIHYDROURIDINE(47) SYNTHASE [NAD(P)(+)]-LIKE"/>
    <property type="match status" value="1"/>
</dbReference>
<proteinExistence type="inferred from homology"/>
<evidence type="ECO:0000256" key="2">
    <source>
        <dbReference type="ARBA" id="ARBA00002790"/>
    </source>
</evidence>
<evidence type="ECO:0000313" key="16">
    <source>
        <dbReference type="EMBL" id="PIQ73825.1"/>
    </source>
</evidence>
<dbReference type="EMBL" id="PCVM01000008">
    <property type="protein sequence ID" value="PIQ73825.1"/>
    <property type="molecule type" value="Genomic_DNA"/>
</dbReference>